<feature type="coiled-coil region" evidence="1">
    <location>
        <begin position="343"/>
        <end position="370"/>
    </location>
</feature>
<dbReference type="RefSeq" id="WP_010742437.1">
    <property type="nucleotide sequence ID" value="NZ_KB946251.1"/>
</dbReference>
<proteinExistence type="predicted"/>
<dbReference type="GeneID" id="301216933"/>
<feature type="compositionally biased region" description="Basic and acidic residues" evidence="2">
    <location>
        <begin position="387"/>
        <end position="400"/>
    </location>
</feature>
<dbReference type="Proteomes" id="UP000013783">
    <property type="component" value="Unassembled WGS sequence"/>
</dbReference>
<dbReference type="PATRIC" id="fig|1158601.3.peg.3633"/>
<name>R2QP25_9ENTE</name>
<evidence type="ECO:0000313" key="6">
    <source>
        <dbReference type="Proteomes" id="UP000014148"/>
    </source>
</evidence>
<evidence type="ECO:0000313" key="3">
    <source>
        <dbReference type="EMBL" id="EOH73390.1"/>
    </source>
</evidence>
<reference evidence="4 6" key="2">
    <citation type="submission" date="2013-03" db="EMBL/GenBank/DDBJ databases">
        <title>The Genome Sequence of Enterococcus malodoratus ATCC_43197 (PacBio/Illumina hybrid assembly).</title>
        <authorList>
            <consortium name="The Broad Institute Genomics Platform"/>
            <consortium name="The Broad Institute Genome Sequencing Center for Infectious Disease"/>
            <person name="Earl A."/>
            <person name="Russ C."/>
            <person name="Gilmore M."/>
            <person name="Surin D."/>
            <person name="Walker B."/>
            <person name="Young S."/>
            <person name="Zeng Q."/>
            <person name="Gargeya S."/>
            <person name="Fitzgerald M."/>
            <person name="Haas B."/>
            <person name="Abouelleil A."/>
            <person name="Allen A.W."/>
            <person name="Alvarado L."/>
            <person name="Arachchi H.M."/>
            <person name="Berlin A.M."/>
            <person name="Chapman S.B."/>
            <person name="Gainer-Dewar J."/>
            <person name="Goldberg J."/>
            <person name="Griggs A."/>
            <person name="Gujja S."/>
            <person name="Hansen M."/>
            <person name="Howarth C."/>
            <person name="Imamovic A."/>
            <person name="Ireland A."/>
            <person name="Larimer J."/>
            <person name="McCowan C."/>
            <person name="Murphy C."/>
            <person name="Pearson M."/>
            <person name="Poon T.W."/>
            <person name="Priest M."/>
            <person name="Roberts A."/>
            <person name="Saif S."/>
            <person name="Shea T."/>
            <person name="Sisk P."/>
            <person name="Sykes S."/>
            <person name="Wortman J."/>
            <person name="Nusbaum C."/>
            <person name="Birren B."/>
        </authorList>
    </citation>
    <scope>NUCLEOTIDE SEQUENCE [LARGE SCALE GENOMIC DNA]</scope>
    <source>
        <strain evidence="4 6">ATCC 43197</strain>
    </source>
</reference>
<sequence length="412" mass="47368">MKFNPLSIVKKKYSFEFSDDYNVETPEKMKDAMDLICWAEEENARHLEEDTSGSVVIIKQNKKGVVLYGQRIEFPMDLETDFDSLMESFYTRKVIPFDQTLLSSSNQKETAFVAPPTPPFPPLKDVEQNDSEAGYAAVPTIRSTEEPVEEEKEQVTYQPSDIQELIALQKEQQEEIRRLRQQLEEKEAKNSTSEPVSPTVSGLVIESVVEGKENAVQLGVPGEGKAVYGSAAASNLTFQERMDLFMLDEKKKIEAEIVAADKRSIIESSITAKLQAEKDAAVSKMEFDLFDQQTKAIEQEEKRHALEMERIRKDYDNQISAKALLLDEKYKNKAEEEIRTEYNKQTEALKKIYDKRMTELKERQKELSAKMMENIESSFSSLDLNIDEPREQKKEKEEIPDITDFQRIRVGE</sequence>
<dbReference type="Proteomes" id="UP000014148">
    <property type="component" value="Unassembled WGS sequence"/>
</dbReference>
<evidence type="ECO:0000313" key="4">
    <source>
        <dbReference type="EMBL" id="EOT67322.1"/>
    </source>
</evidence>
<feature type="coiled-coil region" evidence="1">
    <location>
        <begin position="162"/>
        <end position="189"/>
    </location>
</feature>
<organism evidence="3 5">
    <name type="scientific">Enterococcus malodoratus ATCC 43197</name>
    <dbReference type="NCBI Taxonomy" id="1158601"/>
    <lineage>
        <taxon>Bacteria</taxon>
        <taxon>Bacillati</taxon>
        <taxon>Bacillota</taxon>
        <taxon>Bacilli</taxon>
        <taxon>Lactobacillales</taxon>
        <taxon>Enterococcaceae</taxon>
        <taxon>Enterococcus</taxon>
    </lineage>
</organism>
<accession>R2QP25</accession>
<feature type="region of interest" description="Disordered" evidence="2">
    <location>
        <begin position="380"/>
        <end position="400"/>
    </location>
</feature>
<dbReference type="EMBL" id="ASWA01000003">
    <property type="protein sequence ID" value="EOT67322.1"/>
    <property type="molecule type" value="Genomic_DNA"/>
</dbReference>
<gene>
    <name evidence="4" type="ORF">I585_02843</name>
    <name evidence="3" type="ORF">UAI_03659</name>
</gene>
<dbReference type="eggNOG" id="ENOG503076G">
    <property type="taxonomic scope" value="Bacteria"/>
</dbReference>
<dbReference type="EMBL" id="AJAK01000026">
    <property type="protein sequence ID" value="EOH73390.1"/>
    <property type="molecule type" value="Genomic_DNA"/>
</dbReference>
<protein>
    <submittedName>
        <fullName evidence="3">Uncharacterized protein</fullName>
    </submittedName>
</protein>
<evidence type="ECO:0000256" key="2">
    <source>
        <dbReference type="SAM" id="MobiDB-lite"/>
    </source>
</evidence>
<dbReference type="AlphaFoldDB" id="R2QP25"/>
<evidence type="ECO:0000256" key="1">
    <source>
        <dbReference type="SAM" id="Coils"/>
    </source>
</evidence>
<comment type="caution">
    <text evidence="3">The sequence shown here is derived from an EMBL/GenBank/DDBJ whole genome shotgun (WGS) entry which is preliminary data.</text>
</comment>
<dbReference type="STRING" id="71451.RV07_GL003387"/>
<reference evidence="3 5" key="1">
    <citation type="submission" date="2013-02" db="EMBL/GenBank/DDBJ databases">
        <title>The Genome Sequence of Enterococcus malodoratus ATCC_43197.</title>
        <authorList>
            <consortium name="The Broad Institute Genome Sequencing Platform"/>
            <consortium name="The Broad Institute Genome Sequencing Center for Infectious Disease"/>
            <person name="Earl A.M."/>
            <person name="Gilmore M.S."/>
            <person name="Lebreton F."/>
            <person name="Walker B."/>
            <person name="Young S.K."/>
            <person name="Zeng Q."/>
            <person name="Gargeya S."/>
            <person name="Fitzgerald M."/>
            <person name="Haas B."/>
            <person name="Abouelleil A."/>
            <person name="Alvarado L."/>
            <person name="Arachchi H.M."/>
            <person name="Berlin A.M."/>
            <person name="Chapman S.B."/>
            <person name="Dewar J."/>
            <person name="Goldberg J."/>
            <person name="Griggs A."/>
            <person name="Gujja S."/>
            <person name="Hansen M."/>
            <person name="Howarth C."/>
            <person name="Imamovic A."/>
            <person name="Larimer J."/>
            <person name="McCowan C."/>
            <person name="Murphy C."/>
            <person name="Neiman D."/>
            <person name="Pearson M."/>
            <person name="Priest M."/>
            <person name="Roberts A."/>
            <person name="Saif S."/>
            <person name="Shea T."/>
            <person name="Sisk P."/>
            <person name="Sykes S."/>
            <person name="Wortman J."/>
            <person name="Nusbaum C."/>
            <person name="Birren B."/>
        </authorList>
    </citation>
    <scope>NUCLEOTIDE SEQUENCE [LARGE SCALE GENOMIC DNA]</scope>
    <source>
        <strain evidence="3 5">ATCC 43197</strain>
    </source>
</reference>
<keyword evidence="1" id="KW-0175">Coiled coil</keyword>
<keyword evidence="6" id="KW-1185">Reference proteome</keyword>
<evidence type="ECO:0000313" key="5">
    <source>
        <dbReference type="Proteomes" id="UP000013783"/>
    </source>
</evidence>